<dbReference type="Gene3D" id="3.40.50.150">
    <property type="entry name" value="Vaccinia Virus protein VP39"/>
    <property type="match status" value="1"/>
</dbReference>
<dbReference type="Proteomes" id="UP001302274">
    <property type="component" value="Unassembled WGS sequence"/>
</dbReference>
<evidence type="ECO:0000313" key="2">
    <source>
        <dbReference type="EMBL" id="MEA9356254.1"/>
    </source>
</evidence>
<evidence type="ECO:0000259" key="1">
    <source>
        <dbReference type="Pfam" id="PF13649"/>
    </source>
</evidence>
<dbReference type="Pfam" id="PF13649">
    <property type="entry name" value="Methyltransf_25"/>
    <property type="match status" value="1"/>
</dbReference>
<dbReference type="EC" id="2.1.-.-" evidence="2"/>
<accession>A0ABU5VT77</accession>
<comment type="caution">
    <text evidence="2">The sequence shown here is derived from an EMBL/GenBank/DDBJ whole genome shotgun (WGS) entry which is preliminary data.</text>
</comment>
<dbReference type="InterPro" id="IPR041698">
    <property type="entry name" value="Methyltransf_25"/>
</dbReference>
<sequence length="244" mass="27325">MKYYQMHEQVYKGLKDQGFISWDKEKNPEDLWSHQINQKLKTFLDEQSINLKKLNTLDLGTGSGTCALFCAKEGAISTGVDISNTAIDMARANNAHFKFDAEFLTADILNLKLDKKFDLITDSSLLHCIVGADDRGMFYEVIKSHLAASGLVFIHTMVSSNDMSLLLDNDYLHLEGEVLYSLGITDINDGRMLFEGKSYFPHRSILSLDNLLSEIETAGLEVISSTVISNIGDPDNFIALLRKF</sequence>
<keyword evidence="3" id="KW-1185">Reference proteome</keyword>
<proteinExistence type="predicted"/>
<keyword evidence="2" id="KW-0489">Methyltransferase</keyword>
<name>A0ABU5VT77_9BACT</name>
<keyword evidence="2" id="KW-0808">Transferase</keyword>
<dbReference type="GO" id="GO:0032259">
    <property type="term" value="P:methylation"/>
    <property type="evidence" value="ECO:0007669"/>
    <property type="project" value="UniProtKB-KW"/>
</dbReference>
<dbReference type="CDD" id="cd02440">
    <property type="entry name" value="AdoMet_MTases"/>
    <property type="match status" value="1"/>
</dbReference>
<dbReference type="InterPro" id="IPR029063">
    <property type="entry name" value="SAM-dependent_MTases_sf"/>
</dbReference>
<feature type="domain" description="Methyltransferase" evidence="1">
    <location>
        <begin position="57"/>
        <end position="150"/>
    </location>
</feature>
<dbReference type="SUPFAM" id="SSF53335">
    <property type="entry name" value="S-adenosyl-L-methionine-dependent methyltransferases"/>
    <property type="match status" value="1"/>
</dbReference>
<gene>
    <name evidence="2" type="ORF">SHI21_08575</name>
</gene>
<dbReference type="EMBL" id="JAYGJQ010000001">
    <property type="protein sequence ID" value="MEA9356254.1"/>
    <property type="molecule type" value="Genomic_DNA"/>
</dbReference>
<dbReference type="RefSeq" id="WP_323575940.1">
    <property type="nucleotide sequence ID" value="NZ_JAYGJQ010000001.1"/>
</dbReference>
<protein>
    <submittedName>
        <fullName evidence="2">Class I SAM-dependent methyltransferase</fullName>
        <ecNumber evidence="2">2.1.-.-</ecNumber>
    </submittedName>
</protein>
<organism evidence="2 3">
    <name type="scientific">Bacteriovorax antarcticus</name>
    <dbReference type="NCBI Taxonomy" id="3088717"/>
    <lineage>
        <taxon>Bacteria</taxon>
        <taxon>Pseudomonadati</taxon>
        <taxon>Bdellovibrionota</taxon>
        <taxon>Bacteriovoracia</taxon>
        <taxon>Bacteriovoracales</taxon>
        <taxon>Bacteriovoracaceae</taxon>
        <taxon>Bacteriovorax</taxon>
    </lineage>
</organism>
<reference evidence="2 3" key="1">
    <citation type="submission" date="2023-11" db="EMBL/GenBank/DDBJ databases">
        <title>A Novel Polar Bacteriovorax (B. antarcticus) Isolated from the Biocrust in Antarctica.</title>
        <authorList>
            <person name="Mun W."/>
            <person name="Choi S.Y."/>
            <person name="Mitchell R.J."/>
        </authorList>
    </citation>
    <scope>NUCLEOTIDE SEQUENCE [LARGE SCALE GENOMIC DNA]</scope>
    <source>
        <strain evidence="2 3">PP10</strain>
    </source>
</reference>
<dbReference type="GO" id="GO:0008168">
    <property type="term" value="F:methyltransferase activity"/>
    <property type="evidence" value="ECO:0007669"/>
    <property type="project" value="UniProtKB-KW"/>
</dbReference>
<dbReference type="PANTHER" id="PTHR12843:SF5">
    <property type="entry name" value="EEF1A LYSINE METHYLTRANSFERASE 2"/>
    <property type="match status" value="1"/>
</dbReference>
<evidence type="ECO:0000313" key="3">
    <source>
        <dbReference type="Proteomes" id="UP001302274"/>
    </source>
</evidence>
<dbReference type="PANTHER" id="PTHR12843">
    <property type="entry name" value="PROTEIN-LYSINE N-METHYLTRANSFERASE METTL10"/>
    <property type="match status" value="1"/>
</dbReference>